<dbReference type="SUPFAM" id="SSF47336">
    <property type="entry name" value="ACP-like"/>
    <property type="match status" value="1"/>
</dbReference>
<sequence length="80" mass="8386">MDNSIAGRIIAALTDLNVPTADVTPDTTFADMEIDSLLLEELALRLQKSFGIEIETGELVPEQTVAEASAVLAAKGVTVA</sequence>
<keyword evidence="3" id="KW-1185">Reference proteome</keyword>
<comment type="caution">
    <text evidence="2">The sequence shown here is derived from an EMBL/GenBank/DDBJ whole genome shotgun (WGS) entry which is preliminary data.</text>
</comment>
<evidence type="ECO:0000313" key="3">
    <source>
        <dbReference type="Proteomes" id="UP001602058"/>
    </source>
</evidence>
<dbReference type="InterPro" id="IPR036736">
    <property type="entry name" value="ACP-like_sf"/>
</dbReference>
<protein>
    <submittedName>
        <fullName evidence="2">Acyl carrier protein</fullName>
    </submittedName>
</protein>
<dbReference type="PROSITE" id="PS50075">
    <property type="entry name" value="CARRIER"/>
    <property type="match status" value="1"/>
</dbReference>
<gene>
    <name evidence="2" type="ORF">ACFY1D_12700</name>
</gene>
<evidence type="ECO:0000313" key="2">
    <source>
        <dbReference type="EMBL" id="MFF4522288.1"/>
    </source>
</evidence>
<dbReference type="Gene3D" id="1.10.1200.10">
    <property type="entry name" value="ACP-like"/>
    <property type="match status" value="1"/>
</dbReference>
<feature type="domain" description="Carrier" evidence="1">
    <location>
        <begin position="1"/>
        <end position="76"/>
    </location>
</feature>
<dbReference type="Proteomes" id="UP001602058">
    <property type="component" value="Unassembled WGS sequence"/>
</dbReference>
<evidence type="ECO:0000259" key="1">
    <source>
        <dbReference type="PROSITE" id="PS50075"/>
    </source>
</evidence>
<proteinExistence type="predicted"/>
<dbReference type="RefSeq" id="WP_351083288.1">
    <property type="nucleotide sequence ID" value="NZ_JBEOZG010000021.1"/>
</dbReference>
<reference evidence="2 3" key="1">
    <citation type="submission" date="2024-10" db="EMBL/GenBank/DDBJ databases">
        <title>The Natural Products Discovery Center: Release of the First 8490 Sequenced Strains for Exploring Actinobacteria Biosynthetic Diversity.</title>
        <authorList>
            <person name="Kalkreuter E."/>
            <person name="Kautsar S.A."/>
            <person name="Yang D."/>
            <person name="Bader C.D."/>
            <person name="Teijaro C.N."/>
            <person name="Fluegel L."/>
            <person name="Davis C.M."/>
            <person name="Simpson J.R."/>
            <person name="Lauterbach L."/>
            <person name="Steele A.D."/>
            <person name="Gui C."/>
            <person name="Meng S."/>
            <person name="Li G."/>
            <person name="Viehrig K."/>
            <person name="Ye F."/>
            <person name="Su P."/>
            <person name="Kiefer A.F."/>
            <person name="Nichols A."/>
            <person name="Cepeda A.J."/>
            <person name="Yan W."/>
            <person name="Fan B."/>
            <person name="Jiang Y."/>
            <person name="Adhikari A."/>
            <person name="Zheng C.-J."/>
            <person name="Schuster L."/>
            <person name="Cowan T.M."/>
            <person name="Smanski M.J."/>
            <person name="Chevrette M.G."/>
            <person name="De Carvalho L.P.S."/>
            <person name="Shen B."/>
        </authorList>
    </citation>
    <scope>NUCLEOTIDE SEQUENCE [LARGE SCALE GENOMIC DNA]</scope>
    <source>
        <strain evidence="2 3">NPDC001390</strain>
    </source>
</reference>
<accession>A0ABW6UJS1</accession>
<dbReference type="InterPro" id="IPR009081">
    <property type="entry name" value="PP-bd_ACP"/>
</dbReference>
<name>A0ABW6UJS1_9ACTN</name>
<dbReference type="EMBL" id="JBIAWJ010000004">
    <property type="protein sequence ID" value="MFF4522288.1"/>
    <property type="molecule type" value="Genomic_DNA"/>
</dbReference>
<organism evidence="2 3">
    <name type="scientific">Streptomyces bluensis</name>
    <dbReference type="NCBI Taxonomy" id="33897"/>
    <lineage>
        <taxon>Bacteria</taxon>
        <taxon>Bacillati</taxon>
        <taxon>Actinomycetota</taxon>
        <taxon>Actinomycetes</taxon>
        <taxon>Kitasatosporales</taxon>
        <taxon>Streptomycetaceae</taxon>
        <taxon>Streptomyces</taxon>
    </lineage>
</organism>
<dbReference type="Pfam" id="PF00550">
    <property type="entry name" value="PP-binding"/>
    <property type="match status" value="1"/>
</dbReference>